<dbReference type="Pfam" id="PF02810">
    <property type="entry name" value="SEC-C"/>
    <property type="match status" value="2"/>
</dbReference>
<evidence type="ECO:0000256" key="1">
    <source>
        <dbReference type="ARBA" id="ARBA00010839"/>
    </source>
</evidence>
<evidence type="ECO:0000313" key="5">
    <source>
        <dbReference type="EMBL" id="KKF34505.1"/>
    </source>
</evidence>
<comment type="similarity">
    <text evidence="1 2">Belongs to the UPF0225 family.</text>
</comment>
<evidence type="ECO:0000313" key="7">
    <source>
        <dbReference type="Proteomes" id="UP000264980"/>
    </source>
</evidence>
<dbReference type="PANTHER" id="PTHR33747:SF1">
    <property type="entry name" value="ADENYLATE CYCLASE-ASSOCIATED CAP C-TERMINAL DOMAIN-CONTAINING PROTEIN"/>
    <property type="match status" value="1"/>
</dbReference>
<dbReference type="AlphaFoldDB" id="A0A0M2K552"/>
<gene>
    <name evidence="4" type="ORF">AV903_05865</name>
    <name evidence="5" type="ORF">SY86_01980</name>
</gene>
<dbReference type="InterPro" id="IPR032710">
    <property type="entry name" value="NTF2-like_dom_sf"/>
</dbReference>
<dbReference type="RefSeq" id="WP_016192495.1">
    <property type="nucleotide sequence ID" value="NZ_CP013970.1"/>
</dbReference>
<dbReference type="NCBIfam" id="NF002449">
    <property type="entry name" value="PRK01617.1"/>
    <property type="match status" value="1"/>
</dbReference>
<sequence length="152" mass="17536">MSEPCPCCSGLQYSVCCQPWLTGAALPPKPESLMRSRYTAYVYRDTNYLVATWHPSRQTEHLRTSLQQSIDATTWLGLTIISADVNAENSEGYVTFFARYSENHQEHFLHERSRFIQLDQRWYYVDGSYPETGRNVRCPCGSGKKFKKCCSQ</sequence>
<keyword evidence="6" id="KW-1185">Reference proteome</keyword>
<dbReference type="PANTHER" id="PTHR33747">
    <property type="entry name" value="UPF0225 PROTEIN SCO1677"/>
    <property type="match status" value="1"/>
</dbReference>
<dbReference type="Proteomes" id="UP000264980">
    <property type="component" value="Chromosome"/>
</dbReference>
<dbReference type="NCBIfam" id="NF002486">
    <property type="entry name" value="PRK01752.1"/>
    <property type="match status" value="1"/>
</dbReference>
<dbReference type="SUPFAM" id="SSF103642">
    <property type="entry name" value="Sec-C motif"/>
    <property type="match status" value="1"/>
</dbReference>
<evidence type="ECO:0000259" key="3">
    <source>
        <dbReference type="Pfam" id="PF17775"/>
    </source>
</evidence>
<reference evidence="7" key="2">
    <citation type="submission" date="2016-01" db="EMBL/GenBank/DDBJ databases">
        <authorList>
            <person name="Shapiro L."/>
        </authorList>
    </citation>
    <scope>NUCLEOTIDE SEQUENCE [LARGE SCALE GENOMIC DNA]</scope>
    <source>
        <strain evidence="7">MDcuke</strain>
    </source>
</reference>
<reference evidence="4" key="3">
    <citation type="submission" date="2016-01" db="EMBL/GenBank/DDBJ databases">
        <authorList>
            <person name="Oliw E.H."/>
        </authorList>
    </citation>
    <scope>NUCLEOTIDE SEQUENCE [LARGE SCALE GENOMIC DNA]</scope>
    <source>
        <strain evidence="4">MDcuke</strain>
    </source>
</reference>
<proteinExistence type="inferred from homology"/>
<dbReference type="Gene3D" id="3.10.450.50">
    <property type="match status" value="1"/>
</dbReference>
<dbReference type="InterPro" id="IPR004027">
    <property type="entry name" value="SEC_C_motif"/>
</dbReference>
<accession>A0A0M2K552</accession>
<dbReference type="HAMAP" id="MF_00612">
    <property type="entry name" value="UPF0225"/>
    <property type="match status" value="1"/>
</dbReference>
<dbReference type="InterPro" id="IPR048469">
    <property type="entry name" value="YchJ-like_M"/>
</dbReference>
<dbReference type="InterPro" id="IPR023006">
    <property type="entry name" value="YchJ-like"/>
</dbReference>
<protein>
    <recommendedName>
        <fullName evidence="2">UPF0225 protein AV903_05865</fullName>
    </recommendedName>
</protein>
<dbReference type="Proteomes" id="UP000033924">
    <property type="component" value="Unassembled WGS sequence"/>
</dbReference>
<dbReference type="PATRIC" id="fig|65700.7.peg.477"/>
<dbReference type="EMBL" id="JXNU01000003">
    <property type="protein sequence ID" value="KKF34505.1"/>
    <property type="molecule type" value="Genomic_DNA"/>
</dbReference>
<organism evidence="5 6">
    <name type="scientific">Erwinia tracheiphila</name>
    <dbReference type="NCBI Taxonomy" id="65700"/>
    <lineage>
        <taxon>Bacteria</taxon>
        <taxon>Pseudomonadati</taxon>
        <taxon>Pseudomonadota</taxon>
        <taxon>Gammaproteobacteria</taxon>
        <taxon>Enterobacterales</taxon>
        <taxon>Erwiniaceae</taxon>
        <taxon>Erwinia</taxon>
    </lineage>
</organism>
<dbReference type="STRING" id="65700.SY86_01980"/>
<feature type="domain" description="YchJ-like middle NTF2-like" evidence="3">
    <location>
        <begin position="29"/>
        <end position="127"/>
    </location>
</feature>
<evidence type="ECO:0000313" key="4">
    <source>
        <dbReference type="EMBL" id="AXF75727.1"/>
    </source>
</evidence>
<name>A0A0M2K552_9GAMM</name>
<dbReference type="Pfam" id="PF17775">
    <property type="entry name" value="YchJ_M-like"/>
    <property type="match status" value="1"/>
</dbReference>
<dbReference type="SUPFAM" id="SSF54427">
    <property type="entry name" value="NTF2-like"/>
    <property type="match status" value="1"/>
</dbReference>
<evidence type="ECO:0000313" key="6">
    <source>
        <dbReference type="Proteomes" id="UP000033924"/>
    </source>
</evidence>
<evidence type="ECO:0000256" key="2">
    <source>
        <dbReference type="HAMAP-Rule" id="MF_00612"/>
    </source>
</evidence>
<reference evidence="5 6" key="1">
    <citation type="submission" date="2015-01" db="EMBL/GenBank/DDBJ databases">
        <title>Erwinia tracheiphila.</title>
        <authorList>
            <person name="Shapiro L.R."/>
        </authorList>
    </citation>
    <scope>NUCLEOTIDE SEQUENCE [LARGE SCALE GENOMIC DNA]</scope>
    <source>
        <strain evidence="5 6">BuffGH</strain>
    </source>
</reference>
<dbReference type="EMBL" id="CP013970">
    <property type="protein sequence ID" value="AXF75727.1"/>
    <property type="molecule type" value="Genomic_DNA"/>
</dbReference>